<dbReference type="OrthoDB" id="9810913at2"/>
<keyword evidence="2" id="KW-0808">Transferase</keyword>
<dbReference type="GO" id="GO:0008483">
    <property type="term" value="F:transaminase activity"/>
    <property type="evidence" value="ECO:0007669"/>
    <property type="project" value="UniProtKB-KW"/>
</dbReference>
<dbReference type="GO" id="GO:0030170">
    <property type="term" value="F:pyridoxal phosphate binding"/>
    <property type="evidence" value="ECO:0007669"/>
    <property type="project" value="TreeGrafter"/>
</dbReference>
<dbReference type="InterPro" id="IPR000653">
    <property type="entry name" value="DegT/StrS_aminotransferase"/>
</dbReference>
<dbReference type="RefSeq" id="WP_004617633.1">
    <property type="nucleotide sequence ID" value="NZ_ACXX02000003.1"/>
</dbReference>
<dbReference type="SUPFAM" id="SSF53383">
    <property type="entry name" value="PLP-dependent transferases"/>
    <property type="match status" value="1"/>
</dbReference>
<sequence>MTFNVKKYLPDFTSEEDVKKSFRNNLRDYFKCRHVSIVSNGTAAIEVALKALGLKRGTGVIVPDISFIATATAVANCGLLPVYADVSEQYFGLTLETVKAKYTEEIGAVVLVHFAGYINREIFEIKKFCEEKGIYLVEDCAQVFVCSINGKKAGTIGDIGTFSLQTSKIVNCGEGGIITTNSEELGRKIESISNWGLYISEEDRDLSLPSSNYRLSAYQCYFAQKQLDMLEEIIDERLNRISEFEELCQKYSLETANPPKQPNIVDCPFFFVLKNATKIHTLAPVGEYPMRNSVLVRSILSFNPDLLEKYIRLNGDIHSERASDRLVKQNDFINIHQSYATSCEEMLEKYKQIEYAI</sequence>
<reference evidence="2" key="1">
    <citation type="submission" date="2009-07" db="EMBL/GenBank/DDBJ databases">
        <authorList>
            <consortium name="US DOE Joint Genome Institute (JGI-PGF)"/>
            <person name="Lucas S."/>
            <person name="Copeland A."/>
            <person name="Lapidus A."/>
            <person name="Glavina del Rio T."/>
            <person name="Tice H."/>
            <person name="Bruce D."/>
            <person name="Goodwin L."/>
            <person name="Pitluck S."/>
            <person name="Larimer F."/>
            <person name="Land M.L."/>
            <person name="Mouttaki H."/>
            <person name="He Z."/>
            <person name="Zhou J."/>
            <person name="Hemme C.L."/>
        </authorList>
    </citation>
    <scope>NUCLEOTIDE SEQUENCE</scope>
    <source>
        <strain evidence="2">DSM 2782</strain>
    </source>
</reference>
<protein>
    <submittedName>
        <fullName evidence="2">DegT/DnrJ/EryC1/StrS aminotransferase</fullName>
    </submittedName>
</protein>
<dbReference type="PANTHER" id="PTHR30244">
    <property type="entry name" value="TRANSAMINASE"/>
    <property type="match status" value="1"/>
</dbReference>
<dbReference type="Proteomes" id="UP000003860">
    <property type="component" value="Unassembled WGS sequence"/>
</dbReference>
<dbReference type="eggNOG" id="COG0399">
    <property type="taxonomic scope" value="Bacteria"/>
</dbReference>
<accession>F1TAJ2</accession>
<name>F1TAJ2_9FIRM</name>
<dbReference type="InterPro" id="IPR015421">
    <property type="entry name" value="PyrdxlP-dep_Trfase_major"/>
</dbReference>
<dbReference type="Gene3D" id="3.40.640.10">
    <property type="entry name" value="Type I PLP-dependent aspartate aminotransferase-like (Major domain)"/>
    <property type="match status" value="1"/>
</dbReference>
<dbReference type="AlphaFoldDB" id="F1TAJ2"/>
<keyword evidence="1" id="KW-0663">Pyridoxal phosphate</keyword>
<reference evidence="2" key="2">
    <citation type="submission" date="2011-01" db="EMBL/GenBank/DDBJ databases">
        <title>The Non-contiguous Finished genome of Clostridium papyrosolvens.</title>
        <authorList>
            <person name="Lucas S."/>
            <person name="Copeland A."/>
            <person name="Lapidus A."/>
            <person name="Cheng J.-F."/>
            <person name="Goodwin L."/>
            <person name="Pitluck S."/>
            <person name="Misra M."/>
            <person name="Chertkov O."/>
            <person name="Detter J.C."/>
            <person name="Han C."/>
            <person name="Tapia R."/>
            <person name="Land M."/>
            <person name="Hauser L."/>
            <person name="Kyrpides N."/>
            <person name="Ivanova N."/>
            <person name="Pagani I."/>
            <person name="Mouttaki H."/>
            <person name="He Z."/>
            <person name="Zhou J."/>
            <person name="Hemme C.L."/>
            <person name="Woyke T."/>
        </authorList>
    </citation>
    <scope>NUCLEOTIDE SEQUENCE [LARGE SCALE GENOMIC DNA]</scope>
    <source>
        <strain evidence="2">DSM 2782</strain>
    </source>
</reference>
<organism evidence="2 3">
    <name type="scientific">Ruminiclostridium papyrosolvens DSM 2782</name>
    <dbReference type="NCBI Taxonomy" id="588581"/>
    <lineage>
        <taxon>Bacteria</taxon>
        <taxon>Bacillati</taxon>
        <taxon>Bacillota</taxon>
        <taxon>Clostridia</taxon>
        <taxon>Eubacteriales</taxon>
        <taxon>Oscillospiraceae</taxon>
        <taxon>Ruminiclostridium</taxon>
    </lineage>
</organism>
<keyword evidence="2" id="KW-0032">Aminotransferase</keyword>
<dbReference type="PANTHER" id="PTHR30244:SF34">
    <property type="entry name" value="DTDP-4-AMINO-4,6-DIDEOXYGALACTOSE TRANSAMINASE"/>
    <property type="match status" value="1"/>
</dbReference>
<evidence type="ECO:0000313" key="3">
    <source>
        <dbReference type="Proteomes" id="UP000003860"/>
    </source>
</evidence>
<dbReference type="GO" id="GO:0000271">
    <property type="term" value="P:polysaccharide biosynthetic process"/>
    <property type="evidence" value="ECO:0007669"/>
    <property type="project" value="TreeGrafter"/>
</dbReference>
<gene>
    <name evidence="2" type="ORF">Cpap_2957</name>
</gene>
<dbReference type="Pfam" id="PF01041">
    <property type="entry name" value="DegT_DnrJ_EryC1"/>
    <property type="match status" value="1"/>
</dbReference>
<comment type="caution">
    <text evidence="2">The sequence shown here is derived from an EMBL/GenBank/DDBJ whole genome shotgun (WGS) entry which is preliminary data.</text>
</comment>
<dbReference type="STRING" id="588581.Cpap_2957"/>
<keyword evidence="3" id="KW-1185">Reference proteome</keyword>
<evidence type="ECO:0000313" key="2">
    <source>
        <dbReference type="EMBL" id="EGD48535.1"/>
    </source>
</evidence>
<evidence type="ECO:0000256" key="1">
    <source>
        <dbReference type="RuleBase" id="RU004508"/>
    </source>
</evidence>
<proteinExistence type="inferred from homology"/>
<comment type="similarity">
    <text evidence="1">Belongs to the DegT/DnrJ/EryC1 family.</text>
</comment>
<dbReference type="InterPro" id="IPR015424">
    <property type="entry name" value="PyrdxlP-dep_Trfase"/>
</dbReference>
<dbReference type="EMBL" id="ACXX02000003">
    <property type="protein sequence ID" value="EGD48535.1"/>
    <property type="molecule type" value="Genomic_DNA"/>
</dbReference>